<dbReference type="PROSITE" id="PS50929">
    <property type="entry name" value="ABC_TM1F"/>
    <property type="match status" value="1"/>
</dbReference>
<protein>
    <submittedName>
        <fullName evidence="11">ABC transporter ATP-binding protein</fullName>
    </submittedName>
</protein>
<dbReference type="InterPro" id="IPR011527">
    <property type="entry name" value="ABC1_TM_dom"/>
</dbReference>
<dbReference type="Proteomes" id="UP001501752">
    <property type="component" value="Unassembled WGS sequence"/>
</dbReference>
<accession>A0ABP9EDX0</accession>
<evidence type="ECO:0000256" key="6">
    <source>
        <dbReference type="ARBA" id="ARBA00023136"/>
    </source>
</evidence>
<dbReference type="Pfam" id="PF00664">
    <property type="entry name" value="ABC_membrane"/>
    <property type="match status" value="1"/>
</dbReference>
<dbReference type="Pfam" id="PF00005">
    <property type="entry name" value="ABC_tran"/>
    <property type="match status" value="1"/>
</dbReference>
<dbReference type="SMART" id="SM00382">
    <property type="entry name" value="AAA"/>
    <property type="match status" value="1"/>
</dbReference>
<dbReference type="SUPFAM" id="SSF52540">
    <property type="entry name" value="P-loop containing nucleoside triphosphate hydrolases"/>
    <property type="match status" value="1"/>
</dbReference>
<keyword evidence="12" id="KW-1185">Reference proteome</keyword>
<proteinExistence type="predicted"/>
<feature type="region of interest" description="Disordered" evidence="7">
    <location>
        <begin position="1"/>
        <end position="20"/>
    </location>
</feature>
<feature type="domain" description="ABC transporter" evidence="9">
    <location>
        <begin position="344"/>
        <end position="580"/>
    </location>
</feature>
<keyword evidence="5 8" id="KW-1133">Transmembrane helix</keyword>
<keyword evidence="6 8" id="KW-0472">Membrane</keyword>
<dbReference type="PANTHER" id="PTHR24221:SF654">
    <property type="entry name" value="ATP-BINDING CASSETTE SUB-FAMILY B MEMBER 6"/>
    <property type="match status" value="1"/>
</dbReference>
<dbReference type="GO" id="GO:0005524">
    <property type="term" value="F:ATP binding"/>
    <property type="evidence" value="ECO:0007669"/>
    <property type="project" value="UniProtKB-KW"/>
</dbReference>
<evidence type="ECO:0000313" key="11">
    <source>
        <dbReference type="EMBL" id="GAA4876579.1"/>
    </source>
</evidence>
<gene>
    <name evidence="11" type="ORF">GCM10023235_65370</name>
</gene>
<keyword evidence="4 11" id="KW-0067">ATP-binding</keyword>
<keyword evidence="2 8" id="KW-0812">Transmembrane</keyword>
<evidence type="ECO:0000256" key="4">
    <source>
        <dbReference type="ARBA" id="ARBA00022840"/>
    </source>
</evidence>
<comment type="caution">
    <text evidence="11">The sequence shown here is derived from an EMBL/GenBank/DDBJ whole genome shotgun (WGS) entry which is preliminary data.</text>
</comment>
<evidence type="ECO:0000256" key="5">
    <source>
        <dbReference type="ARBA" id="ARBA00022989"/>
    </source>
</evidence>
<dbReference type="InterPro" id="IPR027417">
    <property type="entry name" value="P-loop_NTPase"/>
</dbReference>
<evidence type="ECO:0000256" key="3">
    <source>
        <dbReference type="ARBA" id="ARBA00022741"/>
    </source>
</evidence>
<feature type="transmembrane region" description="Helical" evidence="8">
    <location>
        <begin position="140"/>
        <end position="165"/>
    </location>
</feature>
<evidence type="ECO:0000256" key="2">
    <source>
        <dbReference type="ARBA" id="ARBA00022692"/>
    </source>
</evidence>
<dbReference type="InterPro" id="IPR003593">
    <property type="entry name" value="AAA+_ATPase"/>
</dbReference>
<feature type="transmembrane region" description="Helical" evidence="8">
    <location>
        <begin position="171"/>
        <end position="190"/>
    </location>
</feature>
<sequence length="596" mass="59560">MKPRRRTAGAARPPGPARTGDRLLADAVRRTPGWTVALAAATLTAAGAGLALPAAASAAVDGALRGTVPVGAVAVLAALLLLAALADMLAAAAGPAASAAVTARLRRDLTAHVLAAGPSALRAVPAGDLNSRLIGAASRAASVAPALVGAATAALTSLGGLLALALIDWPLAVAFLLGTVPAVAVMRRFVAGSSELSLTYQRHLGRIAALLADAMRGARTVRACGTAARETERVLAPLAELSTAGRSLWLAQAGAAWRLGLLLPLVEVAVLATGGAGVAAGRLSAGQLLAAASYTLLGTALFNQADALMGVAQARAGARRLAEVLDLPPPPAGTRELPRPKGLLEFRSVTVRAADRTVLDGVRLTLPPGALVAVVGRSGSGRSTLAGLAARLLDPDGGSVLLDGIPLTALREDALRSAVACAFARPGLPGDTVAAAIGYGRPDGGAGAAGAAAVRAAAGAAGIAAFVDRLPGRYDTPLAEAPRSGGEAQRLGLARAVAQDARVLVLDDALSSLDTVTAARVETAIVEGLADRTRLLVTHRAATAARADLVVWLDAGRVRGTGRHAELWDTDPAYRAVFDPAASESAVPEGAPCPAR</sequence>
<dbReference type="InterPro" id="IPR039421">
    <property type="entry name" value="Type_1_exporter"/>
</dbReference>
<dbReference type="Gene3D" id="1.20.1560.10">
    <property type="entry name" value="ABC transporter type 1, transmembrane domain"/>
    <property type="match status" value="1"/>
</dbReference>
<evidence type="ECO:0000256" key="7">
    <source>
        <dbReference type="SAM" id="MobiDB-lite"/>
    </source>
</evidence>
<dbReference type="PANTHER" id="PTHR24221">
    <property type="entry name" value="ATP-BINDING CASSETTE SUB-FAMILY B"/>
    <property type="match status" value="1"/>
</dbReference>
<dbReference type="RefSeq" id="WP_345700504.1">
    <property type="nucleotide sequence ID" value="NZ_BAABIS010000001.1"/>
</dbReference>
<evidence type="ECO:0000256" key="8">
    <source>
        <dbReference type="SAM" id="Phobius"/>
    </source>
</evidence>
<comment type="subcellular location">
    <subcellularLocation>
        <location evidence="1">Cell membrane</location>
        <topology evidence="1">Multi-pass membrane protein</topology>
    </subcellularLocation>
</comment>
<reference evidence="12" key="1">
    <citation type="journal article" date="2019" name="Int. J. Syst. Evol. Microbiol.">
        <title>The Global Catalogue of Microorganisms (GCM) 10K type strain sequencing project: providing services to taxonomists for standard genome sequencing and annotation.</title>
        <authorList>
            <consortium name="The Broad Institute Genomics Platform"/>
            <consortium name="The Broad Institute Genome Sequencing Center for Infectious Disease"/>
            <person name="Wu L."/>
            <person name="Ma J."/>
        </authorList>
    </citation>
    <scope>NUCLEOTIDE SEQUENCE [LARGE SCALE GENOMIC DNA]</scope>
    <source>
        <strain evidence="12">JCM 13006</strain>
    </source>
</reference>
<evidence type="ECO:0000256" key="1">
    <source>
        <dbReference type="ARBA" id="ARBA00004651"/>
    </source>
</evidence>
<dbReference type="PROSITE" id="PS50893">
    <property type="entry name" value="ABC_TRANSPORTER_2"/>
    <property type="match status" value="1"/>
</dbReference>
<feature type="domain" description="ABC transmembrane type-1" evidence="10">
    <location>
        <begin position="36"/>
        <end position="305"/>
    </location>
</feature>
<dbReference type="InterPro" id="IPR036640">
    <property type="entry name" value="ABC1_TM_sf"/>
</dbReference>
<dbReference type="EMBL" id="BAABIS010000001">
    <property type="protein sequence ID" value="GAA4876579.1"/>
    <property type="molecule type" value="Genomic_DNA"/>
</dbReference>
<evidence type="ECO:0000259" key="9">
    <source>
        <dbReference type="PROSITE" id="PS50893"/>
    </source>
</evidence>
<organism evidence="11 12">
    <name type="scientific">Kitasatospora terrestris</name>
    <dbReference type="NCBI Taxonomy" id="258051"/>
    <lineage>
        <taxon>Bacteria</taxon>
        <taxon>Bacillati</taxon>
        <taxon>Actinomycetota</taxon>
        <taxon>Actinomycetes</taxon>
        <taxon>Kitasatosporales</taxon>
        <taxon>Streptomycetaceae</taxon>
        <taxon>Kitasatospora</taxon>
    </lineage>
</organism>
<dbReference type="InterPro" id="IPR003439">
    <property type="entry name" value="ABC_transporter-like_ATP-bd"/>
</dbReference>
<evidence type="ECO:0000313" key="12">
    <source>
        <dbReference type="Proteomes" id="UP001501752"/>
    </source>
</evidence>
<dbReference type="SUPFAM" id="SSF90123">
    <property type="entry name" value="ABC transporter transmembrane region"/>
    <property type="match status" value="1"/>
</dbReference>
<dbReference type="Gene3D" id="3.40.50.300">
    <property type="entry name" value="P-loop containing nucleotide triphosphate hydrolases"/>
    <property type="match status" value="1"/>
</dbReference>
<feature type="transmembrane region" description="Helical" evidence="8">
    <location>
        <begin position="68"/>
        <end position="97"/>
    </location>
</feature>
<keyword evidence="3" id="KW-0547">Nucleotide-binding</keyword>
<name>A0ABP9EDX0_9ACTN</name>
<evidence type="ECO:0000259" key="10">
    <source>
        <dbReference type="PROSITE" id="PS50929"/>
    </source>
</evidence>